<dbReference type="HOGENOM" id="CLU_621223_0_0_1"/>
<dbReference type="Proteomes" id="UP000002866">
    <property type="component" value="Chromosome 2"/>
</dbReference>
<dbReference type="InParanoid" id="I2GYF1"/>
<dbReference type="PANTHER" id="PTHR24012">
    <property type="entry name" value="RNA BINDING PROTEIN"/>
    <property type="match status" value="1"/>
</dbReference>
<dbReference type="STRING" id="1071380.I2GYF1"/>
<feature type="domain" description="RRM" evidence="5">
    <location>
        <begin position="112"/>
        <end position="190"/>
    </location>
</feature>
<dbReference type="InterPro" id="IPR031766">
    <property type="entry name" value="RRM_occluded"/>
</dbReference>
<dbReference type="GeneID" id="14494403"/>
<dbReference type="GO" id="GO:0005681">
    <property type="term" value="C:spliceosomal complex"/>
    <property type="evidence" value="ECO:0007669"/>
    <property type="project" value="EnsemblFungi"/>
</dbReference>
<dbReference type="KEGG" id="tbl:TBLA_0B03120"/>
<feature type="domain" description="RRM" evidence="5">
    <location>
        <begin position="205"/>
        <end position="283"/>
    </location>
</feature>
<accession>I2GYF1</accession>
<evidence type="ECO:0000313" key="7">
    <source>
        <dbReference type="Proteomes" id="UP000002866"/>
    </source>
</evidence>
<dbReference type="EMBL" id="HE806317">
    <property type="protein sequence ID" value="CCH59153.1"/>
    <property type="molecule type" value="Genomic_DNA"/>
</dbReference>
<evidence type="ECO:0000256" key="3">
    <source>
        <dbReference type="PROSITE-ProRule" id="PRU00176"/>
    </source>
</evidence>
<dbReference type="AlphaFoldDB" id="I2GYF1"/>
<feature type="region of interest" description="Disordered" evidence="4">
    <location>
        <begin position="1"/>
        <end position="33"/>
    </location>
</feature>
<dbReference type="PROSITE" id="PS50102">
    <property type="entry name" value="RRM"/>
    <property type="match status" value="2"/>
</dbReference>
<keyword evidence="1" id="KW-0677">Repeat</keyword>
<keyword evidence="7" id="KW-1185">Reference proteome</keyword>
<dbReference type="InterPro" id="IPR035979">
    <property type="entry name" value="RBD_domain_sf"/>
</dbReference>
<evidence type="ECO:0000256" key="4">
    <source>
        <dbReference type="SAM" id="MobiDB-lite"/>
    </source>
</evidence>
<dbReference type="InterPro" id="IPR000504">
    <property type="entry name" value="RRM_dom"/>
</dbReference>
<dbReference type="Gene3D" id="3.30.70.330">
    <property type="match status" value="4"/>
</dbReference>
<dbReference type="OMA" id="AYIDMAS"/>
<organism evidence="6 7">
    <name type="scientific">Henningerozyma blattae (strain ATCC 34711 / CBS 6284 / DSM 70876 / NBRC 10599 / NRRL Y-10934 / UCD 77-7)</name>
    <name type="common">Yeast</name>
    <name type="synonym">Tetrapisispora blattae</name>
    <dbReference type="NCBI Taxonomy" id="1071380"/>
    <lineage>
        <taxon>Eukaryota</taxon>
        <taxon>Fungi</taxon>
        <taxon>Dikarya</taxon>
        <taxon>Ascomycota</taxon>
        <taxon>Saccharomycotina</taxon>
        <taxon>Saccharomycetes</taxon>
        <taxon>Saccharomycetales</taxon>
        <taxon>Saccharomycetaceae</taxon>
        <taxon>Henningerozyma</taxon>
    </lineage>
</organism>
<dbReference type="RefSeq" id="XP_004178672.1">
    <property type="nucleotide sequence ID" value="XM_004178624.1"/>
</dbReference>
<dbReference type="FunCoup" id="I2GYF1">
    <property type="interactions" value="149"/>
</dbReference>
<proteinExistence type="predicted"/>
<feature type="compositionally biased region" description="Basic and acidic residues" evidence="4">
    <location>
        <begin position="1"/>
        <end position="11"/>
    </location>
</feature>
<protein>
    <recommendedName>
        <fullName evidence="5">RRM domain-containing protein</fullName>
    </recommendedName>
</protein>
<dbReference type="CDD" id="cd12299">
    <property type="entry name" value="RRM4_Prp24"/>
    <property type="match status" value="1"/>
</dbReference>
<reference evidence="6 7" key="1">
    <citation type="journal article" date="2011" name="Proc. Natl. Acad. Sci. U.S.A.">
        <title>Evolutionary erosion of yeast sex chromosomes by mating-type switching accidents.</title>
        <authorList>
            <person name="Gordon J.L."/>
            <person name="Armisen D."/>
            <person name="Proux-Wera E."/>
            <person name="Oheigeartaigh S.S."/>
            <person name="Byrne K.P."/>
            <person name="Wolfe K.H."/>
        </authorList>
    </citation>
    <scope>NUCLEOTIDE SEQUENCE [LARGE SCALE GENOMIC DNA]</scope>
    <source>
        <strain evidence="7">ATCC 34711 / CBS 6284 / DSM 70876 / NBRC 10599 / NRRL Y-10934 / UCD 77-7</strain>
    </source>
</reference>
<dbReference type="SUPFAM" id="SSF54928">
    <property type="entry name" value="RNA-binding domain, RBD"/>
    <property type="match status" value="2"/>
</dbReference>
<dbReference type="CDD" id="cd00590">
    <property type="entry name" value="RRM_SF"/>
    <property type="match status" value="1"/>
</dbReference>
<sequence>MSQDIRKRELENETGFTSTKKFNSHHHSQSRNREVSTIIVTNLPKSYNQQKTRNIFHDCGNIIHIDLVATLDNSSKIARLEFESYNDVLIAQTKTFKKIGQNEIIVKPLVDSTIWITNFPPTFEVSDIRSIFKENNILPLSIRFPSLRFNSKRRFCYVDVCSNKEALLAVSRFNDKNIHGYKLVAKLSNPAMKQERSDSAIKEKREILVRNIDNELATEEILKTYFLVCGEIQNIRIISPNNKSNSFAFIIFLNAESAEKAIKLNNSYLKVGSNPISITIAEQKPYLERQEIKSLLSARHSDKISRTVSLHPIISDKISKEKITAFVLKIIPTVSQDDLDKVYLVTDYSGCLIVCKSETIAAKLMMGLNGQRFQNNVIHCGTIHDLKNSNKDHHTNKTPISNNLKDIDTSTTSVNLQRVTSEEKGTMTNEDFRKMFLGK</sequence>
<dbReference type="GO" id="GO:0005688">
    <property type="term" value="C:U6 snRNP"/>
    <property type="evidence" value="ECO:0007669"/>
    <property type="project" value="EnsemblFungi"/>
</dbReference>
<gene>
    <name evidence="6" type="primary">TBLA0B03120</name>
    <name evidence="6" type="ORF">TBLA_0B03120</name>
</gene>
<dbReference type="Pfam" id="PF00076">
    <property type="entry name" value="RRM_1"/>
    <property type="match status" value="3"/>
</dbReference>
<evidence type="ECO:0000313" key="6">
    <source>
        <dbReference type="EMBL" id="CCH59153.1"/>
    </source>
</evidence>
<dbReference type="GO" id="GO:0000245">
    <property type="term" value="P:spliceosomal complex assembly"/>
    <property type="evidence" value="ECO:0007669"/>
    <property type="project" value="EnsemblFungi"/>
</dbReference>
<keyword evidence="2 3" id="KW-0694">RNA-binding</keyword>
<dbReference type="eggNOG" id="KOG0128">
    <property type="taxonomic scope" value="Eukaryota"/>
</dbReference>
<name>I2GYF1_HENB6</name>
<dbReference type="OrthoDB" id="360390at2759"/>
<dbReference type="InterPro" id="IPR012677">
    <property type="entry name" value="Nucleotide-bd_a/b_plait_sf"/>
</dbReference>
<dbReference type="GO" id="GO:0017070">
    <property type="term" value="F:U6 snRNA binding"/>
    <property type="evidence" value="ECO:0007669"/>
    <property type="project" value="EnsemblFungi"/>
</dbReference>
<dbReference type="GO" id="GO:0000244">
    <property type="term" value="P:spliceosomal tri-snRNP complex assembly"/>
    <property type="evidence" value="ECO:0007669"/>
    <property type="project" value="EnsemblFungi"/>
</dbReference>
<dbReference type="SMART" id="SM00360">
    <property type="entry name" value="RRM"/>
    <property type="match status" value="3"/>
</dbReference>
<dbReference type="Pfam" id="PF16842">
    <property type="entry name" value="RRM_occluded"/>
    <property type="match status" value="1"/>
</dbReference>
<evidence type="ECO:0000256" key="2">
    <source>
        <dbReference type="ARBA" id="ARBA00022884"/>
    </source>
</evidence>
<evidence type="ECO:0000259" key="5">
    <source>
        <dbReference type="PROSITE" id="PS50102"/>
    </source>
</evidence>
<evidence type="ECO:0000256" key="1">
    <source>
        <dbReference type="ARBA" id="ARBA00022737"/>
    </source>
</evidence>